<dbReference type="EMBL" id="FORX01000001">
    <property type="protein sequence ID" value="SFJ05883.1"/>
    <property type="molecule type" value="Genomic_DNA"/>
</dbReference>
<dbReference type="GO" id="GO:0004540">
    <property type="term" value="F:RNA nuclease activity"/>
    <property type="evidence" value="ECO:0007669"/>
    <property type="project" value="InterPro"/>
</dbReference>
<protein>
    <submittedName>
        <fullName evidence="1">Toxin YhaV</fullName>
    </submittedName>
</protein>
<name>A0A1I3N9A6_9BACT</name>
<accession>A0A1I3N9A6</accession>
<evidence type="ECO:0000313" key="1">
    <source>
        <dbReference type="EMBL" id="SFJ05883.1"/>
    </source>
</evidence>
<dbReference type="Pfam" id="PF11663">
    <property type="entry name" value="Toxin_YhaV"/>
    <property type="match status" value="1"/>
</dbReference>
<dbReference type="AlphaFoldDB" id="A0A1I3N9A6"/>
<gene>
    <name evidence="1" type="ORF">SAMN04488082_101220</name>
</gene>
<dbReference type="InterPro" id="IPR021679">
    <property type="entry name" value="Toxin_endonuclease_YhaV"/>
</dbReference>
<reference evidence="2" key="1">
    <citation type="submission" date="2016-10" db="EMBL/GenBank/DDBJ databases">
        <authorList>
            <person name="Varghese N."/>
            <person name="Submissions S."/>
        </authorList>
    </citation>
    <scope>NUCLEOTIDE SEQUENCE [LARGE SCALE GENOMIC DNA]</scope>
    <source>
        <strain evidence="2">DSM 5918</strain>
    </source>
</reference>
<sequence>MIENHGRKLFFHECMLEQMERLEAAAVRARRSDPEGYASNANVKLFTAVSRLVSETIPSDPSRPEYRLGMTMGAAFRHWRRAKIGRRFRVFFRYDSASRVIVFVWINDEQTLRCAGGRSDPYVVFGKMLSRGHPPDEWNALLAASKSEER</sequence>
<dbReference type="Proteomes" id="UP000198635">
    <property type="component" value="Unassembled WGS sequence"/>
</dbReference>
<dbReference type="STRING" id="52560.SAMN04488082_101220"/>
<dbReference type="RefSeq" id="WP_281243760.1">
    <property type="nucleotide sequence ID" value="NZ_FORX01000001.1"/>
</dbReference>
<organism evidence="1 2">
    <name type="scientific">Desulfomicrobium apsheronum</name>
    <dbReference type="NCBI Taxonomy" id="52560"/>
    <lineage>
        <taxon>Bacteria</taxon>
        <taxon>Pseudomonadati</taxon>
        <taxon>Thermodesulfobacteriota</taxon>
        <taxon>Desulfovibrionia</taxon>
        <taxon>Desulfovibrionales</taxon>
        <taxon>Desulfomicrobiaceae</taxon>
        <taxon>Desulfomicrobium</taxon>
    </lineage>
</organism>
<dbReference type="GO" id="GO:0110001">
    <property type="term" value="C:toxin-antitoxin complex"/>
    <property type="evidence" value="ECO:0007669"/>
    <property type="project" value="InterPro"/>
</dbReference>
<evidence type="ECO:0000313" key="2">
    <source>
        <dbReference type="Proteomes" id="UP000198635"/>
    </source>
</evidence>
<proteinExistence type="predicted"/>
<keyword evidence="2" id="KW-1185">Reference proteome</keyword>